<evidence type="ECO:0000256" key="5">
    <source>
        <dbReference type="ARBA" id="ARBA00022989"/>
    </source>
</evidence>
<evidence type="ECO:0000313" key="10">
    <source>
        <dbReference type="Proteomes" id="UP000314982"/>
    </source>
</evidence>
<dbReference type="AlphaFoldDB" id="A0A4W5RZW2"/>
<evidence type="ECO:0000256" key="6">
    <source>
        <dbReference type="ARBA" id="ARBA00023136"/>
    </source>
</evidence>
<evidence type="ECO:0000256" key="1">
    <source>
        <dbReference type="ARBA" id="ARBA00004477"/>
    </source>
</evidence>
<organism evidence="9 10">
    <name type="scientific">Hucho hucho</name>
    <name type="common">huchen</name>
    <dbReference type="NCBI Taxonomy" id="62062"/>
    <lineage>
        <taxon>Eukaryota</taxon>
        <taxon>Metazoa</taxon>
        <taxon>Chordata</taxon>
        <taxon>Craniata</taxon>
        <taxon>Vertebrata</taxon>
        <taxon>Euteleostomi</taxon>
        <taxon>Actinopterygii</taxon>
        <taxon>Neopterygii</taxon>
        <taxon>Teleostei</taxon>
        <taxon>Protacanthopterygii</taxon>
        <taxon>Salmoniformes</taxon>
        <taxon>Salmonidae</taxon>
        <taxon>Salmoninae</taxon>
        <taxon>Hucho</taxon>
    </lineage>
</organism>
<evidence type="ECO:0000313" key="9">
    <source>
        <dbReference type="Ensembl" id="ENSHHUP00000090714.1"/>
    </source>
</evidence>
<protein>
    <recommendedName>
        <fullName evidence="7">Protein jagunal homolog 1</fullName>
    </recommendedName>
</protein>
<accession>A0A4W5RZW2</accession>
<dbReference type="GO" id="GO:0005789">
    <property type="term" value="C:endoplasmic reticulum membrane"/>
    <property type="evidence" value="ECO:0007669"/>
    <property type="project" value="UniProtKB-SubCell"/>
</dbReference>
<evidence type="ECO:0000256" key="4">
    <source>
        <dbReference type="ARBA" id="ARBA00022824"/>
    </source>
</evidence>
<keyword evidence="10" id="KW-1185">Reference proteome</keyword>
<sequence>MASIFIVFSLTMSSKPFVFSSIFAVKIHLFHTLHISYALFNVHMIWFLLAAQLTVSQLNLVSHSVVAAPYQWEHLYLLSITPSLFSLFFIAPLIYGGMEMFPQAQQLYRHSKAYRFIFSFSAVSVMYLVMVMVVQVHGWQIYYSKKLLDAWFTSTQDKKEKLA</sequence>
<reference evidence="10" key="1">
    <citation type="submission" date="2018-06" db="EMBL/GenBank/DDBJ databases">
        <title>Genome assembly of Danube salmon.</title>
        <authorList>
            <person name="Macqueen D.J."/>
            <person name="Gundappa M.K."/>
        </authorList>
    </citation>
    <scope>NUCLEOTIDE SEQUENCE [LARGE SCALE GENOMIC DNA]</scope>
</reference>
<dbReference type="InterPro" id="IPR009787">
    <property type="entry name" value="Jagunal"/>
</dbReference>
<feature type="transmembrane region" description="Helical" evidence="8">
    <location>
        <begin position="37"/>
        <end position="55"/>
    </location>
</feature>
<dbReference type="GO" id="GO:0016192">
    <property type="term" value="P:vesicle-mediated transport"/>
    <property type="evidence" value="ECO:0007669"/>
    <property type="project" value="TreeGrafter"/>
</dbReference>
<dbReference type="Pfam" id="PF07086">
    <property type="entry name" value="Jagunal"/>
    <property type="match status" value="1"/>
</dbReference>
<keyword evidence="3 8" id="KW-0812">Transmembrane</keyword>
<feature type="transmembrane region" description="Helical" evidence="8">
    <location>
        <begin position="75"/>
        <end position="95"/>
    </location>
</feature>
<dbReference type="PANTHER" id="PTHR20955:SF1">
    <property type="entry name" value="PROTEIN JAGUNAL HOMOLOG 1"/>
    <property type="match status" value="1"/>
</dbReference>
<dbReference type="Proteomes" id="UP000314982">
    <property type="component" value="Unassembled WGS sequence"/>
</dbReference>
<reference evidence="9" key="2">
    <citation type="submission" date="2025-08" db="UniProtKB">
        <authorList>
            <consortium name="Ensembl"/>
        </authorList>
    </citation>
    <scope>IDENTIFICATION</scope>
</reference>
<evidence type="ECO:0000256" key="7">
    <source>
        <dbReference type="ARBA" id="ARBA00039548"/>
    </source>
</evidence>
<comment type="similarity">
    <text evidence="2">Belongs to the jagunal family.</text>
</comment>
<proteinExistence type="inferred from homology"/>
<keyword evidence="5 8" id="KW-1133">Transmembrane helix</keyword>
<dbReference type="GeneTree" id="ENSGT00390000005596"/>
<keyword evidence="4" id="KW-0256">Endoplasmic reticulum</keyword>
<evidence type="ECO:0000256" key="2">
    <source>
        <dbReference type="ARBA" id="ARBA00008462"/>
    </source>
</evidence>
<feature type="transmembrane region" description="Helical" evidence="8">
    <location>
        <begin position="6"/>
        <end position="25"/>
    </location>
</feature>
<evidence type="ECO:0000256" key="3">
    <source>
        <dbReference type="ARBA" id="ARBA00022692"/>
    </source>
</evidence>
<feature type="transmembrane region" description="Helical" evidence="8">
    <location>
        <begin position="116"/>
        <end position="142"/>
    </location>
</feature>
<reference evidence="9" key="3">
    <citation type="submission" date="2025-09" db="UniProtKB">
        <authorList>
            <consortium name="Ensembl"/>
        </authorList>
    </citation>
    <scope>IDENTIFICATION</scope>
</reference>
<name>A0A4W5RZW2_9TELE</name>
<dbReference type="GO" id="GO:0007029">
    <property type="term" value="P:endoplasmic reticulum organization"/>
    <property type="evidence" value="ECO:0007669"/>
    <property type="project" value="InterPro"/>
</dbReference>
<dbReference type="PANTHER" id="PTHR20955">
    <property type="entry name" value="PROTEIN JAGUNAL HOMOLOG 1"/>
    <property type="match status" value="1"/>
</dbReference>
<keyword evidence="6 8" id="KW-0472">Membrane</keyword>
<dbReference type="GO" id="GO:0038158">
    <property type="term" value="P:granulocyte colony-stimulating factor signaling pathway"/>
    <property type="evidence" value="ECO:0007669"/>
    <property type="project" value="TreeGrafter"/>
</dbReference>
<dbReference type="Ensembl" id="ENSHHUT00000093520.1">
    <property type="protein sequence ID" value="ENSHHUP00000090714.1"/>
    <property type="gene ID" value="ENSHHUG00000052363.1"/>
</dbReference>
<comment type="subcellular location">
    <subcellularLocation>
        <location evidence="1">Endoplasmic reticulum membrane</location>
        <topology evidence="1">Multi-pass membrane protein</topology>
    </subcellularLocation>
</comment>
<evidence type="ECO:0000256" key="8">
    <source>
        <dbReference type="SAM" id="Phobius"/>
    </source>
</evidence>